<evidence type="ECO:0000256" key="4">
    <source>
        <dbReference type="ARBA" id="ARBA00022840"/>
    </source>
</evidence>
<accession>A0A6N7Y174</accession>
<feature type="transmembrane region" description="Helical" evidence="7">
    <location>
        <begin position="61"/>
        <end position="78"/>
    </location>
</feature>
<dbReference type="EMBL" id="VUNQ01000080">
    <property type="protein sequence ID" value="MSU03493.1"/>
    <property type="molecule type" value="Genomic_DNA"/>
</dbReference>
<dbReference type="Gene3D" id="1.20.1560.10">
    <property type="entry name" value="ABC transporter type 1, transmembrane domain"/>
    <property type="match status" value="1"/>
</dbReference>
<evidence type="ECO:0000313" key="9">
    <source>
        <dbReference type="EMBL" id="MSU03493.1"/>
    </source>
</evidence>
<evidence type="ECO:0000256" key="2">
    <source>
        <dbReference type="ARBA" id="ARBA00022692"/>
    </source>
</evidence>
<dbReference type="GO" id="GO:0005524">
    <property type="term" value="F:ATP binding"/>
    <property type="evidence" value="ECO:0007669"/>
    <property type="project" value="UniProtKB-KW"/>
</dbReference>
<evidence type="ECO:0000256" key="7">
    <source>
        <dbReference type="SAM" id="Phobius"/>
    </source>
</evidence>
<dbReference type="GO" id="GO:0005886">
    <property type="term" value="C:plasma membrane"/>
    <property type="evidence" value="ECO:0007669"/>
    <property type="project" value="UniProtKB-SubCell"/>
</dbReference>
<organism evidence="9 10">
    <name type="scientific">Tissierella pigra</name>
    <dbReference type="NCBI Taxonomy" id="2607614"/>
    <lineage>
        <taxon>Bacteria</taxon>
        <taxon>Bacillati</taxon>
        <taxon>Bacillota</taxon>
        <taxon>Tissierellia</taxon>
        <taxon>Tissierellales</taxon>
        <taxon>Tissierellaceae</taxon>
        <taxon>Tissierella</taxon>
    </lineage>
</organism>
<keyword evidence="10" id="KW-1185">Reference proteome</keyword>
<dbReference type="InterPro" id="IPR036640">
    <property type="entry name" value="ABC1_TM_sf"/>
</dbReference>
<evidence type="ECO:0000256" key="6">
    <source>
        <dbReference type="ARBA" id="ARBA00023136"/>
    </source>
</evidence>
<dbReference type="Gene3D" id="3.40.50.300">
    <property type="entry name" value="P-loop containing nucleotide triphosphate hydrolases"/>
    <property type="match status" value="1"/>
</dbReference>
<keyword evidence="4 9" id="KW-0067">ATP-binding</keyword>
<dbReference type="Proteomes" id="UP000469523">
    <property type="component" value="Unassembled WGS sequence"/>
</dbReference>
<protein>
    <submittedName>
        <fullName evidence="9">ABC transporter ATP-binding protein</fullName>
    </submittedName>
</protein>
<feature type="transmembrane region" description="Helical" evidence="7">
    <location>
        <begin position="34"/>
        <end position="55"/>
    </location>
</feature>
<proteinExistence type="predicted"/>
<keyword evidence="5 7" id="KW-1133">Transmembrane helix</keyword>
<sequence>MTMDFLYTEDPDTLNDINIALDTVQNPMSGVGIVILKLFSILGSIIGFFGFVTIIFRLSPVILMILILTVLLSYLIMVKAKQYERSRKDDLYKEKRESIYSSSTLSDFQFGKDIRVYGLKNILFSKKVGSDKRLLEITKEIQNQIFKSSTLDGILFFIRESVIYSYLIYKVIYGNLSISDFVMYSVAMNSFAIWMDTTMKDISIIRIQSLYIGDFREFLNKKEPKKILNPINIPKTEKYKIEFDNISFKYPNSERYIFKDFSLVINPGERLAIVGINGAGKTTLVKLLTGLYSPNAGEIRVNGININKFNKEEYLDLLSVVFQDIKIFPFNIRENISFSNTFDEIKLNESIEQSGLKDKIQSLEKGVETNMLKILDEEGIELSGGENQKLAIARALYKNGKILIMDEPTASLDALAENRLYESFDKLISGKTAIYISHRLSSTRFCDKIAFIENGQLQEYGTHDELMKLDSLYANMFNIQSRYYKEDKAYA</sequence>
<keyword evidence="3" id="KW-0547">Nucleotide-binding</keyword>
<dbReference type="SUPFAM" id="SSF52540">
    <property type="entry name" value="P-loop containing nucleoside triphosphate hydrolases"/>
    <property type="match status" value="1"/>
</dbReference>
<evidence type="ECO:0000259" key="8">
    <source>
        <dbReference type="PROSITE" id="PS50893"/>
    </source>
</evidence>
<dbReference type="PANTHER" id="PTHR24221:SF503">
    <property type="entry name" value="MITOCHONDRIAL POTASSIUM CHANNEL ATP-BINDING SUBUNIT"/>
    <property type="match status" value="1"/>
</dbReference>
<dbReference type="GO" id="GO:0042626">
    <property type="term" value="F:ATPase-coupled transmembrane transporter activity"/>
    <property type="evidence" value="ECO:0007669"/>
    <property type="project" value="TreeGrafter"/>
</dbReference>
<dbReference type="GO" id="GO:0016887">
    <property type="term" value="F:ATP hydrolysis activity"/>
    <property type="evidence" value="ECO:0007669"/>
    <property type="project" value="InterPro"/>
</dbReference>
<comment type="caution">
    <text evidence="9">The sequence shown here is derived from an EMBL/GenBank/DDBJ whole genome shotgun (WGS) entry which is preliminary data.</text>
</comment>
<dbReference type="InterPro" id="IPR039421">
    <property type="entry name" value="Type_1_exporter"/>
</dbReference>
<evidence type="ECO:0000256" key="1">
    <source>
        <dbReference type="ARBA" id="ARBA00004651"/>
    </source>
</evidence>
<feature type="domain" description="ABC transporter" evidence="8">
    <location>
        <begin position="241"/>
        <end position="479"/>
    </location>
</feature>
<dbReference type="Pfam" id="PF00005">
    <property type="entry name" value="ABC_tran"/>
    <property type="match status" value="1"/>
</dbReference>
<dbReference type="InterPro" id="IPR003593">
    <property type="entry name" value="AAA+_ATPase"/>
</dbReference>
<dbReference type="SUPFAM" id="SSF90123">
    <property type="entry name" value="ABC transporter transmembrane region"/>
    <property type="match status" value="1"/>
</dbReference>
<dbReference type="InterPro" id="IPR003439">
    <property type="entry name" value="ABC_transporter-like_ATP-bd"/>
</dbReference>
<dbReference type="SMART" id="SM00382">
    <property type="entry name" value="AAA"/>
    <property type="match status" value="1"/>
</dbReference>
<dbReference type="AlphaFoldDB" id="A0A6N7Y174"/>
<dbReference type="CDD" id="cd03228">
    <property type="entry name" value="ABCC_MRP_Like"/>
    <property type="match status" value="1"/>
</dbReference>
<evidence type="ECO:0000256" key="5">
    <source>
        <dbReference type="ARBA" id="ARBA00022989"/>
    </source>
</evidence>
<evidence type="ECO:0000256" key="3">
    <source>
        <dbReference type="ARBA" id="ARBA00022741"/>
    </source>
</evidence>
<dbReference type="PROSITE" id="PS50893">
    <property type="entry name" value="ABC_TRANSPORTER_2"/>
    <property type="match status" value="1"/>
</dbReference>
<dbReference type="PANTHER" id="PTHR24221">
    <property type="entry name" value="ATP-BINDING CASSETTE SUB-FAMILY B"/>
    <property type="match status" value="1"/>
</dbReference>
<name>A0A6N7Y174_9FIRM</name>
<reference evidence="9 10" key="1">
    <citation type="submission" date="2019-09" db="EMBL/GenBank/DDBJ databases">
        <title>In-depth cultivation of the pig gut microbiome towards novel bacterial diversity and tailored functional studies.</title>
        <authorList>
            <person name="Wylensek D."/>
            <person name="Hitch T.C.A."/>
            <person name="Clavel T."/>
        </authorList>
    </citation>
    <scope>NUCLEOTIDE SEQUENCE [LARGE SCALE GENOMIC DNA]</scope>
    <source>
        <strain evidence="9 10">WCA3-693-APC-4?</strain>
    </source>
</reference>
<comment type="subcellular location">
    <subcellularLocation>
        <location evidence="1">Cell membrane</location>
        <topology evidence="1">Multi-pass membrane protein</topology>
    </subcellularLocation>
</comment>
<gene>
    <name evidence="9" type="ORF">FYJ83_18715</name>
</gene>
<dbReference type="InterPro" id="IPR027417">
    <property type="entry name" value="P-loop_NTPase"/>
</dbReference>
<keyword evidence="2 7" id="KW-0812">Transmembrane</keyword>
<keyword evidence="6 7" id="KW-0472">Membrane</keyword>
<evidence type="ECO:0000313" key="10">
    <source>
        <dbReference type="Proteomes" id="UP000469523"/>
    </source>
</evidence>